<dbReference type="PROSITE" id="PS51764">
    <property type="entry name" value="GH26"/>
    <property type="match status" value="1"/>
</dbReference>
<keyword evidence="2 4" id="KW-0378">Hydrolase</keyword>
<accession>A0ABT4R417</accession>
<feature type="active site" description="Proton donor" evidence="4">
    <location>
        <position position="159"/>
    </location>
</feature>
<evidence type="ECO:0000256" key="1">
    <source>
        <dbReference type="ARBA" id="ARBA00007754"/>
    </source>
</evidence>
<comment type="similarity">
    <text evidence="1 4">Belongs to the glycosyl hydrolase 26 family.</text>
</comment>
<evidence type="ECO:0000256" key="4">
    <source>
        <dbReference type="PROSITE-ProRule" id="PRU01100"/>
    </source>
</evidence>
<feature type="chain" id="PRO_5045564586" evidence="5">
    <location>
        <begin position="28"/>
        <end position="322"/>
    </location>
</feature>
<name>A0ABT4R417_9HYPH</name>
<dbReference type="RefSeq" id="WP_269908737.1">
    <property type="nucleotide sequence ID" value="NZ_JAPFQA010000028.1"/>
</dbReference>
<dbReference type="PANTHER" id="PTHR40079:SF4">
    <property type="entry name" value="GH26 DOMAIN-CONTAINING PROTEIN-RELATED"/>
    <property type="match status" value="1"/>
</dbReference>
<feature type="active site" description="Nucleophile" evidence="4">
    <location>
        <position position="263"/>
    </location>
</feature>
<dbReference type="InterPro" id="IPR000805">
    <property type="entry name" value="Glyco_hydro_26"/>
</dbReference>
<dbReference type="Gene3D" id="3.20.20.80">
    <property type="entry name" value="Glycosidases"/>
    <property type="match status" value="1"/>
</dbReference>
<dbReference type="PANTHER" id="PTHR40079">
    <property type="entry name" value="MANNAN ENDO-1,4-BETA-MANNOSIDASE E-RELATED"/>
    <property type="match status" value="1"/>
</dbReference>
<dbReference type="InterPro" id="IPR017853">
    <property type="entry name" value="GH"/>
</dbReference>
<dbReference type="InterPro" id="IPR022790">
    <property type="entry name" value="GH26_dom"/>
</dbReference>
<evidence type="ECO:0000259" key="6">
    <source>
        <dbReference type="PROSITE" id="PS51764"/>
    </source>
</evidence>
<evidence type="ECO:0000256" key="5">
    <source>
        <dbReference type="SAM" id="SignalP"/>
    </source>
</evidence>
<protein>
    <submittedName>
        <fullName evidence="7">Glycoside hydrolase family 26 protein</fullName>
    </submittedName>
</protein>
<gene>
    <name evidence="7" type="ORF">OOJ09_30390</name>
</gene>
<sequence>MKTFTRKAVRVSVFSLGILALTGAVLAANFPLGVPAAGTPANEHVTDKRPLITETSIDFGAYDPHGDFGSDQNVSIEHLFLPWEDVDLSTLSIADEYALQRKRTLLITVEPWSWSVGWRVSPDQLLNGILSGRYDANMASVCSAAAALKSPVIIRWAQEMDETDNQFSWAHWKPESYIAAYRRMVGVCRQHLKTAKFMWSPKGNPALANFYPGDDDVDVVGLSVFGYQKYDRDHFGKDRTFMEALEPGYRLAERFGKPVMVAELGYEGDQTYVTNWAETVAQTHPEFPHLTAVVYFNDREIYPWPNGYGRPNWRVVAGPVTN</sequence>
<feature type="domain" description="GH26" evidence="6">
    <location>
        <begin position="3"/>
        <end position="322"/>
    </location>
</feature>
<comment type="caution">
    <text evidence="7">The sequence shown here is derived from an EMBL/GenBank/DDBJ whole genome shotgun (WGS) entry which is preliminary data.</text>
</comment>
<feature type="signal peptide" evidence="5">
    <location>
        <begin position="1"/>
        <end position="27"/>
    </location>
</feature>
<evidence type="ECO:0000313" key="8">
    <source>
        <dbReference type="Proteomes" id="UP001152178"/>
    </source>
</evidence>
<evidence type="ECO:0000256" key="3">
    <source>
        <dbReference type="ARBA" id="ARBA00023295"/>
    </source>
</evidence>
<keyword evidence="5" id="KW-0732">Signal</keyword>
<keyword evidence="3 4" id="KW-0326">Glycosidase</keyword>
<evidence type="ECO:0000256" key="2">
    <source>
        <dbReference type="ARBA" id="ARBA00022801"/>
    </source>
</evidence>
<evidence type="ECO:0000313" key="7">
    <source>
        <dbReference type="EMBL" id="MCZ8548494.1"/>
    </source>
</evidence>
<dbReference type="EMBL" id="JAPFQA010000028">
    <property type="protein sequence ID" value="MCZ8548494.1"/>
    <property type="molecule type" value="Genomic_DNA"/>
</dbReference>
<dbReference type="Proteomes" id="UP001152178">
    <property type="component" value="Unassembled WGS sequence"/>
</dbReference>
<keyword evidence="8" id="KW-1185">Reference proteome</keyword>
<proteinExistence type="inferred from homology"/>
<dbReference type="GO" id="GO:0016787">
    <property type="term" value="F:hydrolase activity"/>
    <property type="evidence" value="ECO:0007669"/>
    <property type="project" value="UniProtKB-KW"/>
</dbReference>
<reference evidence="7" key="1">
    <citation type="submission" date="2022-11" db="EMBL/GenBank/DDBJ databases">
        <authorList>
            <person name="Coimbra C."/>
        </authorList>
    </citation>
    <scope>NUCLEOTIDE SEQUENCE</scope>
    <source>
        <strain evidence="7">Jales19</strain>
    </source>
</reference>
<dbReference type="Pfam" id="PF02156">
    <property type="entry name" value="Glyco_hydro_26"/>
    <property type="match status" value="1"/>
</dbReference>
<dbReference type="SUPFAM" id="SSF51445">
    <property type="entry name" value="(Trans)glycosidases"/>
    <property type="match status" value="1"/>
</dbReference>
<organism evidence="7 8">
    <name type="scientific">Mesorhizobium qingshengii</name>
    <dbReference type="NCBI Taxonomy" id="1165689"/>
    <lineage>
        <taxon>Bacteria</taxon>
        <taxon>Pseudomonadati</taxon>
        <taxon>Pseudomonadota</taxon>
        <taxon>Alphaproteobacteria</taxon>
        <taxon>Hyphomicrobiales</taxon>
        <taxon>Phyllobacteriaceae</taxon>
        <taxon>Mesorhizobium</taxon>
    </lineage>
</organism>